<name>A0AC35TPA3_9BILA</name>
<sequence length="1047" mass="115761">MKLFNCWLLANQSYIFLLLLIFTNECIQMKFNPERMAARLRIDNEFASRGRRQLGGNPKEINIQVTAPLFASRLFDFGPEIGDEELPQETDFAKQVSLRHPITFYGKQYTTMNVLANGALGFDEDSKHYRLNILPGKAKLIAPFWNRNDLKNGGQIFYREITSGKELDRGRSEIRYQYDKDLKIISAFVVTWSKMQPISKESLPEENTNTVQLAIFNTNNGSYANFIYSAIGWTQGAEAGFSKGDGKEFFSLPTSGTGNIMFLMENGNTGIPGEWMFALNENKIVRCKTGMKGDTCDEDCGQGHWGEDCQNCCHCTKGSCNSLTGECNEGGCSSCYSGKSCSIRSEACQASSNTTRCASNAVAFSDFDKCGENIQKCTCLSGYEGDGKHSCTDINECDKVNTCHKDANCVNTPGKYFCTCRPGFKGDGETNCELVFFYPITNGNRLPQGESSATFSLRNALQIFGAKQRDIVFSEKGYIGFDRNIEHIVGNKNTKLGNVDVAMIAPFYSAIDLNRGGSVEIEEVTENKVLQRATRTISDALPSNKGFMATSVVIITYNNVTTSEDPTLSNSFQVALIGGRARDGGDATYAHLLFKDIQWTNAESGIVNPDNRQLVELPGAYTQLPTSSNIGKDGEWVYQIDSQEIPACLRDYLEAPYCDRESVKKTVSKTNQLQVSQLADDFAHKPTSPTPLRQTQESDDDLETDRPVPQHVTFPPSMTIKPEIMMPHRKNTEIVTIVDPVQTIIPEINHMIPTKKGSKFVLSTKSPSTTTASTPVTTQLHITISPQQPKTTQSSIIKAIPTTESIFVQETRVTESKPIFVFSTVRPLPTKKSHIMTIEDKLTTSTPIKKESSTSRFDLISNNGKLEDAPDTASLLIPTAIVAFWLLIIGIVIVVLCCRSRKKQSSQFATIYGPAYQVHPLAPGMTAPYGIVRKTSGGGYDDYEDGLEKQERMPTQFSGYNENTGRISFYGPFWNLPTPLTGLNVGPIAFCNPATNTASTSPTMSITSSNIEARRHQNQHIINGSHSPADPLQIINQRNYANNKVSI</sequence>
<protein>
    <submittedName>
        <fullName evidence="2">EGF-like domain-containing protein</fullName>
    </submittedName>
</protein>
<dbReference type="WBParaSite" id="RSKR_0000269100.1">
    <property type="protein sequence ID" value="RSKR_0000269100.1"/>
    <property type="gene ID" value="RSKR_0000269100"/>
</dbReference>
<reference evidence="2" key="1">
    <citation type="submission" date="2016-11" db="UniProtKB">
        <authorList>
            <consortium name="WormBaseParasite"/>
        </authorList>
    </citation>
    <scope>IDENTIFICATION</scope>
    <source>
        <strain evidence="2">KR3021</strain>
    </source>
</reference>
<evidence type="ECO:0000313" key="2">
    <source>
        <dbReference type="WBParaSite" id="RSKR_0000269100.1"/>
    </source>
</evidence>
<accession>A0AC35TPA3</accession>
<proteinExistence type="predicted"/>
<evidence type="ECO:0000313" key="1">
    <source>
        <dbReference type="Proteomes" id="UP000095286"/>
    </source>
</evidence>
<dbReference type="Proteomes" id="UP000095286">
    <property type="component" value="Unplaced"/>
</dbReference>
<organism evidence="1 2">
    <name type="scientific">Rhabditophanes sp. KR3021</name>
    <dbReference type="NCBI Taxonomy" id="114890"/>
    <lineage>
        <taxon>Eukaryota</taxon>
        <taxon>Metazoa</taxon>
        <taxon>Ecdysozoa</taxon>
        <taxon>Nematoda</taxon>
        <taxon>Chromadorea</taxon>
        <taxon>Rhabditida</taxon>
        <taxon>Tylenchina</taxon>
        <taxon>Panagrolaimomorpha</taxon>
        <taxon>Strongyloidoidea</taxon>
        <taxon>Alloionematidae</taxon>
        <taxon>Rhabditophanes</taxon>
    </lineage>
</organism>